<protein>
    <submittedName>
        <fullName evidence="1">Uncharacterized protein</fullName>
    </submittedName>
</protein>
<evidence type="ECO:0000313" key="1">
    <source>
        <dbReference type="EMBL" id="OQM75362.1"/>
    </source>
</evidence>
<gene>
    <name evidence="1" type="ORF">BFN67_18630</name>
</gene>
<dbReference type="Proteomes" id="UP000191905">
    <property type="component" value="Unassembled WGS sequence"/>
</dbReference>
<sequence length="72" mass="7968">MTSDYSAARLHLERAYHYLKGSDDTSRKTCEALDVLIEAVAVAECTRPKGEVVAFPGPFRQGAQGHKAFRSR</sequence>
<reference evidence="1 2" key="1">
    <citation type="journal article" date="2016" name="Int. J. Syst. Evol. Microbiol.">
        <title>Pseudaminobacter manganicus sp. nov., isolated from sludge of a manganese mine.</title>
        <authorList>
            <person name="Li J."/>
            <person name="Huang J."/>
            <person name="Liao S."/>
            <person name="Wang G."/>
        </authorList>
    </citation>
    <scope>NUCLEOTIDE SEQUENCE [LARGE SCALE GENOMIC DNA]</scope>
    <source>
        <strain evidence="1 2">JH-7</strain>
    </source>
</reference>
<accession>A0A1V8RQ84</accession>
<dbReference type="EMBL" id="MDET01000017">
    <property type="protein sequence ID" value="OQM75362.1"/>
    <property type="molecule type" value="Genomic_DNA"/>
</dbReference>
<name>A0A1V8RQ84_9HYPH</name>
<dbReference type="AlphaFoldDB" id="A0A1V8RQ84"/>
<proteinExistence type="predicted"/>
<evidence type="ECO:0000313" key="2">
    <source>
        <dbReference type="Proteomes" id="UP000191905"/>
    </source>
</evidence>
<organism evidence="1 2">
    <name type="scientific">Manganibacter manganicus</name>
    <dbReference type="NCBI Taxonomy" id="1873176"/>
    <lineage>
        <taxon>Bacteria</taxon>
        <taxon>Pseudomonadati</taxon>
        <taxon>Pseudomonadota</taxon>
        <taxon>Alphaproteobacteria</taxon>
        <taxon>Hyphomicrobiales</taxon>
        <taxon>Phyllobacteriaceae</taxon>
        <taxon>Manganibacter</taxon>
    </lineage>
</organism>
<comment type="caution">
    <text evidence="1">The sequence shown here is derived from an EMBL/GenBank/DDBJ whole genome shotgun (WGS) entry which is preliminary data.</text>
</comment>
<dbReference type="STRING" id="1873176.BFN67_18630"/>
<keyword evidence="2" id="KW-1185">Reference proteome</keyword>
<dbReference type="OrthoDB" id="8030915at2"/>